<proteinExistence type="inferred from homology"/>
<comment type="similarity">
    <text evidence="1">Belongs to the helicase family.</text>
</comment>
<organism evidence="4">
    <name type="scientific">Clastoptera arizonana</name>
    <name type="common">Arizona spittle bug</name>
    <dbReference type="NCBI Taxonomy" id="38151"/>
    <lineage>
        <taxon>Eukaryota</taxon>
        <taxon>Metazoa</taxon>
        <taxon>Ecdysozoa</taxon>
        <taxon>Arthropoda</taxon>
        <taxon>Hexapoda</taxon>
        <taxon>Insecta</taxon>
        <taxon>Pterygota</taxon>
        <taxon>Neoptera</taxon>
        <taxon>Paraneoptera</taxon>
        <taxon>Hemiptera</taxon>
        <taxon>Auchenorrhyncha</taxon>
        <taxon>Cercopoidea</taxon>
        <taxon>Clastopteridae</taxon>
        <taxon>Clastoptera</taxon>
    </lineage>
</organism>
<feature type="domain" description="DNA helicase Pif1-like DEAD-box helicase" evidence="2">
    <location>
        <begin position="3"/>
        <end position="202"/>
    </location>
</feature>
<dbReference type="GO" id="GO:0000723">
    <property type="term" value="P:telomere maintenance"/>
    <property type="evidence" value="ECO:0007669"/>
    <property type="project" value="InterPro"/>
</dbReference>
<dbReference type="GO" id="GO:0006281">
    <property type="term" value="P:DNA repair"/>
    <property type="evidence" value="ECO:0007669"/>
    <property type="project" value="UniProtKB-KW"/>
</dbReference>
<dbReference type="GO" id="GO:0005524">
    <property type="term" value="F:ATP binding"/>
    <property type="evidence" value="ECO:0007669"/>
    <property type="project" value="UniProtKB-KW"/>
</dbReference>
<dbReference type="GO" id="GO:0016887">
    <property type="term" value="F:ATP hydrolysis activity"/>
    <property type="evidence" value="ECO:0007669"/>
    <property type="project" value="RHEA"/>
</dbReference>
<sequence>MLAVAAEQGGYFFLEAPGGTGKTFLISLILAKVRSQQKIALAVASSGIAATLLDGGRTAHSTFKLPLDIHNKPNAICNIKKNSGIAAVLRKSSIIIWDECTMAHKYSLEALHRTLQDLNGNNKLFSGAILLLSGDFRQTLPVIPRSTFADEINACLKQSFLWRSVETLRLTINMRVRLQNDPSAQIFSEQLLDIGNGKIELQPNRQCIELPDNFCTVLQEKNELIQSIFPDIQNNYLNHDWLSHRAILAATNVDVDEINFQIQQLLPGDLMSFKSIDTVFDENESVHFPVEFLNSLDIPGMPPHNLRLKIGSPIILLRNLNPPQLCNGTRLVIKKITGNILEATILTGKFKGKVVLLPHIPMIPSDSTIPFKRIQFPIRLAFAMSINKSQGQTMSICGLDLENPCFSHGQLYVACSRVGKPSNLFVLA</sequence>
<dbReference type="AlphaFoldDB" id="A0A1B6DWB8"/>
<dbReference type="GO" id="GO:0006310">
    <property type="term" value="P:DNA recombination"/>
    <property type="evidence" value="ECO:0007669"/>
    <property type="project" value="UniProtKB-KW"/>
</dbReference>
<dbReference type="InterPro" id="IPR027417">
    <property type="entry name" value="P-loop_NTPase"/>
</dbReference>
<dbReference type="PANTHER" id="PTHR10492">
    <property type="match status" value="1"/>
</dbReference>
<keyword evidence="1" id="KW-0547">Nucleotide-binding</keyword>
<evidence type="ECO:0000256" key="1">
    <source>
        <dbReference type="RuleBase" id="RU363044"/>
    </source>
</evidence>
<keyword evidence="1" id="KW-0227">DNA damage</keyword>
<protein>
    <recommendedName>
        <fullName evidence="1">ATP-dependent DNA helicase</fullName>
        <ecNumber evidence="1">5.6.2.3</ecNumber>
    </recommendedName>
</protein>
<dbReference type="InterPro" id="IPR049163">
    <property type="entry name" value="Pif1-like_2B_dom"/>
</dbReference>
<gene>
    <name evidence="4" type="ORF">g.7362</name>
</gene>
<dbReference type="EC" id="5.6.2.3" evidence="1"/>
<dbReference type="Pfam" id="PF05970">
    <property type="entry name" value="PIF1"/>
    <property type="match status" value="1"/>
</dbReference>
<accession>A0A1B6DWB8</accession>
<reference evidence="4" key="1">
    <citation type="submission" date="2015-12" db="EMBL/GenBank/DDBJ databases">
        <title>De novo transcriptome assembly of four potential Pierce s Disease insect vectors from Arizona vineyards.</title>
        <authorList>
            <person name="Tassone E.E."/>
        </authorList>
    </citation>
    <scope>NUCLEOTIDE SEQUENCE</scope>
</reference>
<keyword evidence="1" id="KW-0067">ATP-binding</keyword>
<comment type="catalytic activity">
    <reaction evidence="1">
        <text>ATP + H2O = ADP + phosphate + H(+)</text>
        <dbReference type="Rhea" id="RHEA:13065"/>
        <dbReference type="ChEBI" id="CHEBI:15377"/>
        <dbReference type="ChEBI" id="CHEBI:15378"/>
        <dbReference type="ChEBI" id="CHEBI:30616"/>
        <dbReference type="ChEBI" id="CHEBI:43474"/>
        <dbReference type="ChEBI" id="CHEBI:456216"/>
        <dbReference type="EC" id="5.6.2.3"/>
    </reaction>
</comment>
<name>A0A1B6DWB8_9HEMI</name>
<evidence type="ECO:0000259" key="2">
    <source>
        <dbReference type="Pfam" id="PF05970"/>
    </source>
</evidence>
<dbReference type="InterPro" id="IPR010285">
    <property type="entry name" value="DNA_helicase_pif1-like_DEAD"/>
</dbReference>
<keyword evidence="1" id="KW-0378">Hydrolase</keyword>
<evidence type="ECO:0000313" key="4">
    <source>
        <dbReference type="EMBL" id="JAS29984.1"/>
    </source>
</evidence>
<dbReference type="GO" id="GO:0043139">
    <property type="term" value="F:5'-3' DNA helicase activity"/>
    <property type="evidence" value="ECO:0007669"/>
    <property type="project" value="UniProtKB-EC"/>
</dbReference>
<dbReference type="Gene3D" id="3.40.50.300">
    <property type="entry name" value="P-loop containing nucleotide triphosphate hydrolases"/>
    <property type="match status" value="1"/>
</dbReference>
<dbReference type="PANTHER" id="PTHR10492:SF57">
    <property type="entry name" value="ATP-DEPENDENT DNA HELICASE"/>
    <property type="match status" value="1"/>
</dbReference>
<evidence type="ECO:0000259" key="3">
    <source>
        <dbReference type="Pfam" id="PF21530"/>
    </source>
</evidence>
<keyword evidence="1" id="KW-0347">Helicase</keyword>
<comment type="cofactor">
    <cofactor evidence="1">
        <name>Mg(2+)</name>
        <dbReference type="ChEBI" id="CHEBI:18420"/>
    </cofactor>
</comment>
<dbReference type="SUPFAM" id="SSF52540">
    <property type="entry name" value="P-loop containing nucleoside triphosphate hydrolases"/>
    <property type="match status" value="2"/>
</dbReference>
<keyword evidence="1" id="KW-0234">DNA repair</keyword>
<feature type="domain" description="DNA helicase Pif1-like 2B" evidence="3">
    <location>
        <begin position="291"/>
        <end position="334"/>
    </location>
</feature>
<dbReference type="EMBL" id="GEDC01007314">
    <property type="protein sequence ID" value="JAS29984.1"/>
    <property type="molecule type" value="Transcribed_RNA"/>
</dbReference>
<dbReference type="Pfam" id="PF21530">
    <property type="entry name" value="Pif1_2B_dom"/>
    <property type="match status" value="1"/>
</dbReference>
<keyword evidence="1" id="KW-0233">DNA recombination</keyword>